<gene>
    <name evidence="1" type="ORF">EK403_17565</name>
</gene>
<dbReference type="EMBL" id="RYFI01000019">
    <property type="protein sequence ID" value="RXF69941.1"/>
    <property type="molecule type" value="Genomic_DNA"/>
</dbReference>
<sequence>MTKPDAVSRRLFAAVLAAPLGRKPEANALLNDLLARNRRIGDEVEAADPMTVDTDAVAAQVLANRKAAAEAIEALSA</sequence>
<organism evidence="1 2">
    <name type="scientific">Hansschlegelia zhihuaiae</name>
    <dbReference type="NCBI Taxonomy" id="405005"/>
    <lineage>
        <taxon>Bacteria</taxon>
        <taxon>Pseudomonadati</taxon>
        <taxon>Pseudomonadota</taxon>
        <taxon>Alphaproteobacteria</taxon>
        <taxon>Hyphomicrobiales</taxon>
        <taxon>Methylopilaceae</taxon>
        <taxon>Hansschlegelia</taxon>
    </lineage>
</organism>
<dbReference type="RefSeq" id="WP_128778770.1">
    <property type="nucleotide sequence ID" value="NZ_RYFI01000019.1"/>
</dbReference>
<accession>A0A4Q0M9Q5</accession>
<evidence type="ECO:0000313" key="1">
    <source>
        <dbReference type="EMBL" id="RXF69941.1"/>
    </source>
</evidence>
<reference evidence="1 2" key="1">
    <citation type="submission" date="2018-12" db="EMBL/GenBank/DDBJ databases">
        <title>bacterium Hansschlegelia zhihuaiae S113.</title>
        <authorList>
            <person name="He J."/>
        </authorList>
    </citation>
    <scope>NUCLEOTIDE SEQUENCE [LARGE SCALE GENOMIC DNA]</scope>
    <source>
        <strain evidence="1 2">S 113</strain>
    </source>
</reference>
<keyword evidence="2" id="KW-1185">Reference proteome</keyword>
<name>A0A4Q0M9Q5_9HYPH</name>
<comment type="caution">
    <text evidence="1">The sequence shown here is derived from an EMBL/GenBank/DDBJ whole genome shotgun (WGS) entry which is preliminary data.</text>
</comment>
<proteinExistence type="predicted"/>
<protein>
    <submittedName>
        <fullName evidence="1">Uncharacterized protein</fullName>
    </submittedName>
</protein>
<evidence type="ECO:0000313" key="2">
    <source>
        <dbReference type="Proteomes" id="UP000289708"/>
    </source>
</evidence>
<dbReference type="AlphaFoldDB" id="A0A4Q0M9Q5"/>
<dbReference type="Proteomes" id="UP000289708">
    <property type="component" value="Unassembled WGS sequence"/>
</dbReference>